<evidence type="ECO:0000313" key="3">
    <source>
        <dbReference type="Proteomes" id="UP000604475"/>
    </source>
</evidence>
<comment type="caution">
    <text evidence="2">The sequence shown here is derived from an EMBL/GenBank/DDBJ whole genome shotgun (WGS) entry which is preliminary data.</text>
</comment>
<feature type="region of interest" description="Disordered" evidence="1">
    <location>
        <begin position="1"/>
        <end position="20"/>
    </location>
</feature>
<evidence type="ECO:0000313" key="2">
    <source>
        <dbReference type="EMBL" id="MBL7626915.1"/>
    </source>
</evidence>
<organism evidence="2 3">
    <name type="scientific">Frankia nepalensis</name>
    <dbReference type="NCBI Taxonomy" id="1836974"/>
    <lineage>
        <taxon>Bacteria</taxon>
        <taxon>Bacillati</taxon>
        <taxon>Actinomycetota</taxon>
        <taxon>Actinomycetes</taxon>
        <taxon>Frankiales</taxon>
        <taxon>Frankiaceae</taxon>
        <taxon>Frankia</taxon>
    </lineage>
</organism>
<dbReference type="EMBL" id="JAEACQ010000152">
    <property type="protein sequence ID" value="MBL7626915.1"/>
    <property type="molecule type" value="Genomic_DNA"/>
</dbReference>
<keyword evidence="3" id="KW-1185">Reference proteome</keyword>
<dbReference type="Proteomes" id="UP000604475">
    <property type="component" value="Unassembled WGS sequence"/>
</dbReference>
<accession>A0A937RAJ9</accession>
<protein>
    <submittedName>
        <fullName evidence="2">Uncharacterized protein</fullName>
    </submittedName>
</protein>
<proteinExistence type="predicted"/>
<evidence type="ECO:0000256" key="1">
    <source>
        <dbReference type="SAM" id="MobiDB-lite"/>
    </source>
</evidence>
<gene>
    <name evidence="2" type="ORF">I7412_06985</name>
</gene>
<reference evidence="2" key="1">
    <citation type="submission" date="2020-12" db="EMBL/GenBank/DDBJ databases">
        <title>Genomic characterization of non-nitrogen-fixing Frankia strains.</title>
        <authorList>
            <person name="Carlos-Shanley C."/>
            <person name="Guerra T."/>
            <person name="Hahn D."/>
        </authorList>
    </citation>
    <scope>NUCLEOTIDE SEQUENCE</scope>
    <source>
        <strain evidence="2">CN6</strain>
    </source>
</reference>
<sequence length="48" mass="4704">MRPRPTPAALAVSPPDTSGRRALPGPVSLLAALPGPVVPIGALAPVTP</sequence>
<name>A0A937RAJ9_9ACTN</name>
<dbReference type="RefSeq" id="WP_203002564.1">
    <property type="nucleotide sequence ID" value="NZ_JADWYV010000053.1"/>
</dbReference>
<dbReference type="AlphaFoldDB" id="A0A937RAJ9"/>